<feature type="binding site" evidence="14">
    <location>
        <position position="189"/>
    </location>
    <ligand>
        <name>L-threonine</name>
        <dbReference type="ChEBI" id="CHEBI:57926"/>
    </ligand>
</feature>
<accession>A0A1G7IXR1</accession>
<dbReference type="Proteomes" id="UP000182427">
    <property type="component" value="Chromosome I"/>
</dbReference>
<sequence>MKIATSSSSAQRTLHLQADQPSDIDKAAKILQDGGLVAMPTETVYGLAANALDETAVAAIFAAKKRPSWDPLIVHVSDMAMLSRVVREVPTAALMLMEKFWPGPLTLLLPRHPNLSHTVTAGRELVGVRMPAHKTPQELIRRAGLPLAAPSANLFGHVSPTTVAHVLADLNGRIDAVLDAGPSEIGVESTVLDPVARVLYRQGGVSRGQIEAVLGKPVTVYHRREDVTKPAAKPESLPSPGVGIRHYAPKANVMLVHTQADMDDLLLHVTPEHTGVMLPRGWKASGWSGKVFGWESWNDPTALARTLYTGLRTLDEKGVRTIVCPLPASSEEPLVEAIRDRLLKAARDA</sequence>
<dbReference type="InterPro" id="IPR050156">
    <property type="entry name" value="TC-AMP_synthase_SUA5"/>
</dbReference>
<evidence type="ECO:0000313" key="17">
    <source>
        <dbReference type="Proteomes" id="UP000182427"/>
    </source>
</evidence>
<feature type="binding site" evidence="14">
    <location>
        <position position="149"/>
    </location>
    <ligand>
        <name>L-threonine</name>
        <dbReference type="ChEBI" id="CHEBI:57926"/>
    </ligand>
</feature>
<dbReference type="Pfam" id="PF03481">
    <property type="entry name" value="Sua5_C"/>
    <property type="match status" value="1"/>
</dbReference>
<keyword evidence="10 13" id="KW-0067">ATP-binding</keyword>
<dbReference type="Pfam" id="PF01300">
    <property type="entry name" value="Sua5_yciO_yrdC"/>
    <property type="match status" value="1"/>
</dbReference>
<feature type="binding site" evidence="14">
    <location>
        <position position="159"/>
    </location>
    <ligand>
        <name>ATP</name>
        <dbReference type="ChEBI" id="CHEBI:30616"/>
    </ligand>
</feature>
<dbReference type="RefSeq" id="WP_331711412.1">
    <property type="nucleotide sequence ID" value="NZ_LT629690.1"/>
</dbReference>
<dbReference type="PANTHER" id="PTHR17490">
    <property type="entry name" value="SUA5"/>
    <property type="match status" value="1"/>
</dbReference>
<evidence type="ECO:0000256" key="11">
    <source>
        <dbReference type="ARBA" id="ARBA00029774"/>
    </source>
</evidence>
<dbReference type="InterPro" id="IPR006070">
    <property type="entry name" value="Sua5-like_dom"/>
</dbReference>
<keyword evidence="7 13" id="KW-0819">tRNA processing</keyword>
<evidence type="ECO:0000256" key="8">
    <source>
        <dbReference type="ARBA" id="ARBA00022695"/>
    </source>
</evidence>
<dbReference type="GO" id="GO:0000049">
    <property type="term" value="F:tRNA binding"/>
    <property type="evidence" value="ECO:0007669"/>
    <property type="project" value="TreeGrafter"/>
</dbReference>
<feature type="binding site" evidence="14">
    <location>
        <position position="201"/>
    </location>
    <ligand>
        <name>ATP</name>
        <dbReference type="ChEBI" id="CHEBI:30616"/>
    </ligand>
</feature>
<dbReference type="PANTHER" id="PTHR17490:SF16">
    <property type="entry name" value="THREONYLCARBAMOYL-AMP SYNTHASE"/>
    <property type="match status" value="1"/>
</dbReference>
<feature type="binding site" evidence="14">
    <location>
        <position position="151"/>
    </location>
    <ligand>
        <name>ATP</name>
        <dbReference type="ChEBI" id="CHEBI:30616"/>
    </ligand>
</feature>
<comment type="similarity">
    <text evidence="2 13">Belongs to the SUA5 family.</text>
</comment>
<evidence type="ECO:0000256" key="1">
    <source>
        <dbReference type="ARBA" id="ARBA00004496"/>
    </source>
</evidence>
<feature type="domain" description="YrdC-like" evidence="15">
    <location>
        <begin position="21"/>
        <end position="205"/>
    </location>
</feature>
<evidence type="ECO:0000256" key="10">
    <source>
        <dbReference type="ARBA" id="ARBA00022840"/>
    </source>
</evidence>
<dbReference type="GO" id="GO:0008033">
    <property type="term" value="P:tRNA processing"/>
    <property type="evidence" value="ECO:0007669"/>
    <property type="project" value="UniProtKB-KW"/>
</dbReference>
<evidence type="ECO:0000256" key="2">
    <source>
        <dbReference type="ARBA" id="ARBA00007663"/>
    </source>
</evidence>
<evidence type="ECO:0000256" key="4">
    <source>
        <dbReference type="ARBA" id="ARBA00015492"/>
    </source>
</evidence>
<dbReference type="InterPro" id="IPR005145">
    <property type="entry name" value="Sua5_C"/>
</dbReference>
<keyword evidence="17" id="KW-1185">Reference proteome</keyword>
<dbReference type="Gene3D" id="3.90.870.10">
    <property type="entry name" value="DHBP synthase"/>
    <property type="match status" value="1"/>
</dbReference>
<dbReference type="NCBIfam" id="TIGR00057">
    <property type="entry name" value="L-threonylcarbamoyladenylate synthase"/>
    <property type="match status" value="1"/>
</dbReference>
<evidence type="ECO:0000256" key="3">
    <source>
        <dbReference type="ARBA" id="ARBA00012584"/>
    </source>
</evidence>
<dbReference type="EC" id="2.7.7.87" evidence="3 13"/>
<reference evidence="16 17" key="1">
    <citation type="submission" date="2016-10" db="EMBL/GenBank/DDBJ databases">
        <authorList>
            <person name="de Groot N.N."/>
        </authorList>
    </citation>
    <scope>NUCLEOTIDE SEQUENCE [LARGE SCALE GENOMIC DNA]</scope>
    <source>
        <strain evidence="16 17">GAS232</strain>
    </source>
</reference>
<comment type="function">
    <text evidence="13">Required for the formation of a threonylcarbamoyl group on adenosine at position 37 (t(6)A37) in tRNAs that read codons beginning with adenine.</text>
</comment>
<evidence type="ECO:0000256" key="5">
    <source>
        <dbReference type="ARBA" id="ARBA00022490"/>
    </source>
</evidence>
<evidence type="ECO:0000256" key="9">
    <source>
        <dbReference type="ARBA" id="ARBA00022741"/>
    </source>
</evidence>
<dbReference type="InterPro" id="IPR038385">
    <property type="entry name" value="Sua5/YwlC_C"/>
</dbReference>
<feature type="binding site" evidence="14">
    <location>
        <position position="129"/>
    </location>
    <ligand>
        <name>L-threonine</name>
        <dbReference type="ChEBI" id="CHEBI:57926"/>
    </ligand>
</feature>
<protein>
    <recommendedName>
        <fullName evidence="4 13">Threonylcarbamoyl-AMP synthase</fullName>
        <shortName evidence="13">TC-AMP synthase</shortName>
        <ecNumber evidence="3 13">2.7.7.87</ecNumber>
    </recommendedName>
    <alternativeName>
        <fullName evidence="11 13">L-threonylcarbamoyladenylate synthase</fullName>
    </alternativeName>
</protein>
<evidence type="ECO:0000256" key="7">
    <source>
        <dbReference type="ARBA" id="ARBA00022694"/>
    </source>
</evidence>
<evidence type="ECO:0000256" key="6">
    <source>
        <dbReference type="ARBA" id="ARBA00022679"/>
    </source>
</evidence>
<proteinExistence type="inferred from homology"/>
<evidence type="ECO:0000256" key="13">
    <source>
        <dbReference type="PIRNR" id="PIRNR004930"/>
    </source>
</evidence>
<feature type="binding site" evidence="14">
    <location>
        <position position="66"/>
    </location>
    <ligand>
        <name>ATP</name>
        <dbReference type="ChEBI" id="CHEBI:30616"/>
    </ligand>
</feature>
<organism evidence="16 17">
    <name type="scientific">Terriglobus roseus</name>
    <dbReference type="NCBI Taxonomy" id="392734"/>
    <lineage>
        <taxon>Bacteria</taxon>
        <taxon>Pseudomonadati</taxon>
        <taxon>Acidobacteriota</taxon>
        <taxon>Terriglobia</taxon>
        <taxon>Terriglobales</taxon>
        <taxon>Acidobacteriaceae</taxon>
        <taxon>Terriglobus</taxon>
    </lineage>
</organism>
<feature type="binding site" evidence="14">
    <location>
        <position position="75"/>
    </location>
    <ligand>
        <name>L-threonine</name>
        <dbReference type="ChEBI" id="CHEBI:57926"/>
    </ligand>
</feature>
<dbReference type="GO" id="GO:0005524">
    <property type="term" value="F:ATP binding"/>
    <property type="evidence" value="ECO:0007669"/>
    <property type="project" value="UniProtKB-UniRule"/>
</dbReference>
<dbReference type="GO" id="GO:0006450">
    <property type="term" value="P:regulation of translational fidelity"/>
    <property type="evidence" value="ECO:0007669"/>
    <property type="project" value="TreeGrafter"/>
</dbReference>
<feature type="binding site" evidence="14">
    <location>
        <position position="43"/>
    </location>
    <ligand>
        <name>L-threonine</name>
        <dbReference type="ChEBI" id="CHEBI:57926"/>
    </ligand>
</feature>
<dbReference type="PIRSF" id="PIRSF004930">
    <property type="entry name" value="Tln_factor_SUA5"/>
    <property type="match status" value="1"/>
</dbReference>
<dbReference type="AlphaFoldDB" id="A0A1G7IXR1"/>
<dbReference type="PROSITE" id="PS51163">
    <property type="entry name" value="YRDC"/>
    <property type="match status" value="1"/>
</dbReference>
<evidence type="ECO:0000313" key="16">
    <source>
        <dbReference type="EMBL" id="SDF17334.1"/>
    </source>
</evidence>
<evidence type="ECO:0000259" key="15">
    <source>
        <dbReference type="PROSITE" id="PS51163"/>
    </source>
</evidence>
<dbReference type="GO" id="GO:0061710">
    <property type="term" value="F:L-threonylcarbamoyladenylate synthase"/>
    <property type="evidence" value="ECO:0007669"/>
    <property type="project" value="UniProtKB-EC"/>
</dbReference>
<dbReference type="GO" id="GO:0003725">
    <property type="term" value="F:double-stranded RNA binding"/>
    <property type="evidence" value="ECO:0007669"/>
    <property type="project" value="UniProtKB-UniRule"/>
</dbReference>
<evidence type="ECO:0000256" key="12">
    <source>
        <dbReference type="ARBA" id="ARBA00048366"/>
    </source>
</evidence>
<comment type="catalytic activity">
    <reaction evidence="12 13">
        <text>L-threonine + hydrogencarbonate + ATP = L-threonylcarbamoyladenylate + diphosphate + H2O</text>
        <dbReference type="Rhea" id="RHEA:36407"/>
        <dbReference type="ChEBI" id="CHEBI:15377"/>
        <dbReference type="ChEBI" id="CHEBI:17544"/>
        <dbReference type="ChEBI" id="CHEBI:30616"/>
        <dbReference type="ChEBI" id="CHEBI:33019"/>
        <dbReference type="ChEBI" id="CHEBI:57926"/>
        <dbReference type="ChEBI" id="CHEBI:73682"/>
        <dbReference type="EC" id="2.7.7.87"/>
    </reaction>
</comment>
<dbReference type="FunFam" id="3.90.870.10:FF:000009">
    <property type="entry name" value="Threonylcarbamoyl-AMP synthase, putative"/>
    <property type="match status" value="1"/>
</dbReference>
<keyword evidence="8 13" id="KW-0548">Nucleotidyltransferase</keyword>
<dbReference type="SUPFAM" id="SSF55821">
    <property type="entry name" value="YrdC/RibB"/>
    <property type="match status" value="1"/>
</dbReference>
<keyword evidence="5 13" id="KW-0963">Cytoplasm</keyword>
<dbReference type="InterPro" id="IPR017945">
    <property type="entry name" value="DHBP_synth_RibB-like_a/b_dom"/>
</dbReference>
<feature type="binding site" evidence="14">
    <location>
        <position position="247"/>
    </location>
    <ligand>
        <name>ATP</name>
        <dbReference type="ChEBI" id="CHEBI:30616"/>
    </ligand>
</feature>
<gene>
    <name evidence="16" type="ORF">SAMN05444167_1609</name>
</gene>
<keyword evidence="6 13" id="KW-0808">Transferase</keyword>
<comment type="subcellular location">
    <subcellularLocation>
        <location evidence="1 13">Cytoplasm</location>
    </subcellularLocation>
</comment>
<dbReference type="InterPro" id="IPR010923">
    <property type="entry name" value="T(6)A37_SUA5"/>
</dbReference>
<evidence type="ECO:0000256" key="14">
    <source>
        <dbReference type="PIRSR" id="PIRSR004930-1"/>
    </source>
</evidence>
<dbReference type="GO" id="GO:0005737">
    <property type="term" value="C:cytoplasm"/>
    <property type="evidence" value="ECO:0007669"/>
    <property type="project" value="UniProtKB-SubCell"/>
</dbReference>
<dbReference type="EMBL" id="LT629690">
    <property type="protein sequence ID" value="SDF17334.1"/>
    <property type="molecule type" value="Genomic_DNA"/>
</dbReference>
<dbReference type="Gene3D" id="3.40.50.11030">
    <property type="entry name" value="Threonylcarbamoyl-AMP synthase, C-terminal domain"/>
    <property type="match status" value="1"/>
</dbReference>
<name>A0A1G7IXR1_9BACT</name>
<keyword evidence="9 13" id="KW-0547">Nucleotide-binding</keyword>